<feature type="region of interest" description="Disordered" evidence="1">
    <location>
        <begin position="156"/>
        <end position="297"/>
    </location>
</feature>
<sequence length="890" mass="100270">MAANMNCSPATGSSQFRATRTWNALVQHLKEHANVKRRRNMKKSYDESFTGSNAVDVLFHFVKQNPDQFTNSSFISRDNIIRLCQSFIDNGVFEPIGTSVESDRCIKFEDSASALYHFMDKPGTGDATATKTVNNRQVLKEIDGDIRNSLDHISISTTNKKDNASTTPKTKHMLIPTRRSGNRSRFPSFSGSSAQSFKESFLNNAQVSDSEEDDKVPRTGRRLKRSSSLVGMVMKRSSSESNVPKGKSSSTSSASDSEHTDGKDKKSDEIGRGGKLRLSQRLTFRKKSFSSENAPEPTDIKVQASSIKTCHITWKKPQPTPIESNITHQKKHYLDPRRCSYAVKSECTKPPRSMRRMISTPIFLAKSKKQAKPLSFQPVDPNENTIPFEARLSHSQYSTKSTPMMKHRLRSSTLSQPEIKNKLSVRKPCDTPNFASPPKQRKRDTDAIHETPSRFSNLKSSTYFSSIASFANRMSLRKKAQRKNEVHSCVIKNPSAANGGTASVFSTDDDSDAYVRRKLSTQELSHLRRECVRVRLLQILDLQFVDSLITSPTDKKAHQDTEAHVGNGVSTNGVQYSEVASAYDSNDKWISTALKVLQHLPNGYNILCKHARDHCNMKKLKMFFAISEYYKSLPKPIIEESMEEIVSSLVEMLSTKPVSESLEATQLFLHLLPDSVYNELKDLVLFLCSVIKSKDIVLIPSCDNKSVILQTFPSAIFCTEKLDTNRSDVAVAGLFLFILEHRHQVFSLPTSVAAAFKWKRRLLEKGEVESPSLVQDSTFCAMISNEEFNQQRVEFTQMQVSELARSLSSDPNLPPKKKKDLLKKLQASHSSAYERSRGPMKATHPQPVNTKQRPETPQLNLKPHHPILRAPSSDPLSRRRNKSRQKQIYV</sequence>
<accession>A0A6F9DHV2</accession>
<dbReference type="Pfam" id="PF00610">
    <property type="entry name" value="DEP"/>
    <property type="match status" value="1"/>
</dbReference>
<dbReference type="SMART" id="SM00049">
    <property type="entry name" value="DEP"/>
    <property type="match status" value="1"/>
</dbReference>
<evidence type="ECO:0000259" key="2">
    <source>
        <dbReference type="PROSITE" id="PS50186"/>
    </source>
</evidence>
<gene>
    <name evidence="3" type="primary">LOC100187014</name>
</gene>
<dbReference type="EMBL" id="LR787175">
    <property type="protein sequence ID" value="CAB3263037.1"/>
    <property type="molecule type" value="mRNA"/>
</dbReference>
<dbReference type="InterPro" id="IPR036390">
    <property type="entry name" value="WH_DNA-bd_sf"/>
</dbReference>
<evidence type="ECO:0000256" key="1">
    <source>
        <dbReference type="SAM" id="MobiDB-lite"/>
    </source>
</evidence>
<feature type="compositionally biased region" description="Basic residues" evidence="1">
    <location>
        <begin position="878"/>
        <end position="890"/>
    </location>
</feature>
<feature type="region of interest" description="Disordered" evidence="1">
    <location>
        <begin position="397"/>
        <end position="452"/>
    </location>
</feature>
<feature type="compositionally biased region" description="Basic and acidic residues" evidence="1">
    <location>
        <begin position="256"/>
        <end position="272"/>
    </location>
</feature>
<dbReference type="InterPro" id="IPR000591">
    <property type="entry name" value="DEP_dom"/>
</dbReference>
<dbReference type="AlphaFoldDB" id="A0A6F9DHV2"/>
<protein>
    <submittedName>
        <fullName evidence="3">Uncharacterized protein LOC100187014</fullName>
    </submittedName>
</protein>
<dbReference type="SUPFAM" id="SSF46785">
    <property type="entry name" value="Winged helix' DNA-binding domain"/>
    <property type="match status" value="1"/>
</dbReference>
<dbReference type="PROSITE" id="PS50186">
    <property type="entry name" value="DEP"/>
    <property type="match status" value="1"/>
</dbReference>
<feature type="region of interest" description="Disordered" evidence="1">
    <location>
        <begin position="805"/>
        <end position="890"/>
    </location>
</feature>
<dbReference type="PANTHER" id="PTHR16206:SF19">
    <property type="entry name" value="DEP DOMAIN-CONTAINING PROTEIN"/>
    <property type="match status" value="1"/>
</dbReference>
<organism evidence="3">
    <name type="scientific">Phallusia mammillata</name>
    <dbReference type="NCBI Taxonomy" id="59560"/>
    <lineage>
        <taxon>Eukaryota</taxon>
        <taxon>Metazoa</taxon>
        <taxon>Chordata</taxon>
        <taxon>Tunicata</taxon>
        <taxon>Ascidiacea</taxon>
        <taxon>Phlebobranchia</taxon>
        <taxon>Ascidiidae</taxon>
        <taxon>Phallusia</taxon>
    </lineage>
</organism>
<feature type="compositionally biased region" description="Polar residues" evidence="1">
    <location>
        <begin position="183"/>
        <end position="208"/>
    </location>
</feature>
<feature type="compositionally biased region" description="Polar residues" evidence="1">
    <location>
        <begin position="156"/>
        <end position="168"/>
    </location>
</feature>
<dbReference type="Gene3D" id="1.10.10.10">
    <property type="entry name" value="Winged helix-like DNA-binding domain superfamily/Winged helix DNA-binding domain"/>
    <property type="match status" value="1"/>
</dbReference>
<feature type="domain" description="DEP" evidence="2">
    <location>
        <begin position="29"/>
        <end position="120"/>
    </location>
</feature>
<dbReference type="PANTHER" id="PTHR16206">
    <property type="entry name" value="DEP DOMAIN-CONTAINING"/>
    <property type="match status" value="1"/>
</dbReference>
<feature type="compositionally biased region" description="Polar residues" evidence="1">
    <location>
        <begin position="846"/>
        <end position="859"/>
    </location>
</feature>
<feature type="compositionally biased region" description="Basic and acidic residues" evidence="1">
    <location>
        <begin position="443"/>
        <end position="452"/>
    </location>
</feature>
<reference evidence="3" key="1">
    <citation type="submission" date="2020-04" db="EMBL/GenBank/DDBJ databases">
        <authorList>
            <person name="Neveu A P."/>
        </authorList>
    </citation>
    <scope>NUCLEOTIDE SEQUENCE</scope>
    <source>
        <tissue evidence="3">Whole embryo</tissue>
    </source>
</reference>
<name>A0A6F9DHV2_9ASCI</name>
<evidence type="ECO:0000313" key="3">
    <source>
        <dbReference type="EMBL" id="CAB3263037.1"/>
    </source>
</evidence>
<dbReference type="GO" id="GO:0035556">
    <property type="term" value="P:intracellular signal transduction"/>
    <property type="evidence" value="ECO:0007669"/>
    <property type="project" value="InterPro"/>
</dbReference>
<dbReference type="InterPro" id="IPR036388">
    <property type="entry name" value="WH-like_DNA-bd_sf"/>
</dbReference>
<proteinExistence type="evidence at transcript level"/>